<dbReference type="Pfam" id="PF07690">
    <property type="entry name" value="MFS_1"/>
    <property type="match status" value="1"/>
</dbReference>
<dbReference type="GO" id="GO:0005886">
    <property type="term" value="C:plasma membrane"/>
    <property type="evidence" value="ECO:0007669"/>
    <property type="project" value="UniProtKB-SubCell"/>
</dbReference>
<dbReference type="STRING" id="1736691.SAMN06295964_0355"/>
<keyword evidence="5 8" id="KW-0812">Transmembrane</keyword>
<feature type="transmembrane region" description="Helical" evidence="8">
    <location>
        <begin position="144"/>
        <end position="170"/>
    </location>
</feature>
<dbReference type="EMBL" id="LT796768">
    <property type="protein sequence ID" value="SKB03827.1"/>
    <property type="molecule type" value="Genomic_DNA"/>
</dbReference>
<protein>
    <submittedName>
        <fullName evidence="10">MFS transporter, DHA1 family, bicyclomycin/chloramphenicol resistance protein</fullName>
    </submittedName>
</protein>
<dbReference type="PROSITE" id="PS50850">
    <property type="entry name" value="MFS"/>
    <property type="match status" value="1"/>
</dbReference>
<evidence type="ECO:0000256" key="3">
    <source>
        <dbReference type="ARBA" id="ARBA00022448"/>
    </source>
</evidence>
<feature type="transmembrane region" description="Helical" evidence="8">
    <location>
        <begin position="113"/>
        <end position="132"/>
    </location>
</feature>
<evidence type="ECO:0000256" key="7">
    <source>
        <dbReference type="ARBA" id="ARBA00023136"/>
    </source>
</evidence>
<dbReference type="SUPFAM" id="SSF103473">
    <property type="entry name" value="MFS general substrate transporter"/>
    <property type="match status" value="1"/>
</dbReference>
<dbReference type="GO" id="GO:0042910">
    <property type="term" value="F:xenobiotic transmembrane transporter activity"/>
    <property type="evidence" value="ECO:0007669"/>
    <property type="project" value="InterPro"/>
</dbReference>
<organism evidence="10 11">
    <name type="scientific">Aeromicrobium choanae</name>
    <dbReference type="NCBI Taxonomy" id="1736691"/>
    <lineage>
        <taxon>Bacteria</taxon>
        <taxon>Bacillati</taxon>
        <taxon>Actinomycetota</taxon>
        <taxon>Actinomycetes</taxon>
        <taxon>Propionibacteriales</taxon>
        <taxon>Nocardioidaceae</taxon>
        <taxon>Aeromicrobium</taxon>
    </lineage>
</organism>
<feature type="transmembrane region" description="Helical" evidence="8">
    <location>
        <begin position="219"/>
        <end position="245"/>
    </location>
</feature>
<evidence type="ECO:0000313" key="10">
    <source>
        <dbReference type="EMBL" id="SKB03827.1"/>
    </source>
</evidence>
<feature type="transmembrane region" description="Helical" evidence="8">
    <location>
        <begin position="377"/>
        <end position="401"/>
    </location>
</feature>
<dbReference type="InterPro" id="IPR011701">
    <property type="entry name" value="MFS"/>
</dbReference>
<evidence type="ECO:0000256" key="4">
    <source>
        <dbReference type="ARBA" id="ARBA00022475"/>
    </source>
</evidence>
<name>A0A1T4YPS6_9ACTN</name>
<dbReference type="InterPro" id="IPR036259">
    <property type="entry name" value="MFS_trans_sf"/>
</dbReference>
<comment type="subcellular location">
    <subcellularLocation>
        <location evidence="1">Cell membrane</location>
        <topology evidence="1">Multi-pass membrane protein</topology>
    </subcellularLocation>
</comment>
<evidence type="ECO:0000256" key="8">
    <source>
        <dbReference type="SAM" id="Phobius"/>
    </source>
</evidence>
<dbReference type="OrthoDB" id="9812221at2"/>
<feature type="transmembrane region" description="Helical" evidence="8">
    <location>
        <begin position="351"/>
        <end position="371"/>
    </location>
</feature>
<keyword evidence="6 8" id="KW-1133">Transmembrane helix</keyword>
<sequence length="402" mass="41532">MTLTTTTPARSRPATLSTRRLALFAFIAAASPLAIDLYLASFPAIAADLRTTPAMVQLTLTAYIAGVAIGQPIWGPLSDRYGRRRPLVVSNALTLMASLVVVLAPTIETLVTARFVQALAAAAGMVVVRAMISDLTEGLEGVRALALMMTVHAVVPVVAPVLGGVLATVLPWRGVLGVFAAFVALQLVASVLLVRESLPPARRARRLSYLDLARVMRRGAFVVHSTTVGLAVGAVMTFIATSSFVYQEVLGLTPLQFGLSFGANACGMVAAGLLSARLARRGVRPTRTMAAGFAGAVSGGVLMIAAAASPWPVLLVGPVMAQVFFLNLVMSNGMGLAMAQARGLSGAGSAMLGFWMFGISALVTPLAGMVAGSRPEIAMAVVMTTLATAAGAVFCLGLRLAR</sequence>
<dbReference type="PANTHER" id="PTHR23502">
    <property type="entry name" value="MAJOR FACILITATOR SUPERFAMILY"/>
    <property type="match status" value="1"/>
</dbReference>
<keyword evidence="3" id="KW-0813">Transport</keyword>
<dbReference type="InterPro" id="IPR020846">
    <property type="entry name" value="MFS_dom"/>
</dbReference>
<dbReference type="NCBIfam" id="TIGR00710">
    <property type="entry name" value="efflux_Bcr_CflA"/>
    <property type="match status" value="1"/>
</dbReference>
<evidence type="ECO:0000256" key="6">
    <source>
        <dbReference type="ARBA" id="ARBA00022989"/>
    </source>
</evidence>
<feature type="domain" description="Major facilitator superfamily (MFS) profile" evidence="9">
    <location>
        <begin position="17"/>
        <end position="402"/>
    </location>
</feature>
<evidence type="ECO:0000256" key="5">
    <source>
        <dbReference type="ARBA" id="ARBA00022692"/>
    </source>
</evidence>
<keyword evidence="11" id="KW-1185">Reference proteome</keyword>
<evidence type="ECO:0000256" key="2">
    <source>
        <dbReference type="ARBA" id="ARBA00006236"/>
    </source>
</evidence>
<feature type="transmembrane region" description="Helical" evidence="8">
    <location>
        <begin position="319"/>
        <end position="339"/>
    </location>
</feature>
<evidence type="ECO:0000313" key="11">
    <source>
        <dbReference type="Proteomes" id="UP000191040"/>
    </source>
</evidence>
<accession>A0A1T4YPS6</accession>
<dbReference type="GO" id="GO:1990961">
    <property type="term" value="P:xenobiotic detoxification by transmembrane export across the plasma membrane"/>
    <property type="evidence" value="ECO:0007669"/>
    <property type="project" value="InterPro"/>
</dbReference>
<dbReference type="Proteomes" id="UP000191040">
    <property type="component" value="Chromosome I"/>
</dbReference>
<feature type="transmembrane region" description="Helical" evidence="8">
    <location>
        <begin position="21"/>
        <end position="42"/>
    </location>
</feature>
<feature type="transmembrane region" description="Helical" evidence="8">
    <location>
        <begin position="288"/>
        <end position="307"/>
    </location>
</feature>
<feature type="transmembrane region" description="Helical" evidence="8">
    <location>
        <begin position="176"/>
        <end position="198"/>
    </location>
</feature>
<reference evidence="11" key="1">
    <citation type="submission" date="2017-02" db="EMBL/GenBank/DDBJ databases">
        <authorList>
            <person name="Varghese N."/>
            <person name="Submissions S."/>
        </authorList>
    </citation>
    <scope>NUCLEOTIDE SEQUENCE [LARGE SCALE GENOMIC DNA]</scope>
    <source>
        <strain evidence="11">9H-4</strain>
    </source>
</reference>
<dbReference type="Gene3D" id="1.20.1720.10">
    <property type="entry name" value="Multidrug resistance protein D"/>
    <property type="match status" value="1"/>
</dbReference>
<comment type="similarity">
    <text evidence="2">Belongs to the major facilitator superfamily. Bcr/CmlA family.</text>
</comment>
<feature type="transmembrane region" description="Helical" evidence="8">
    <location>
        <begin position="87"/>
        <end position="107"/>
    </location>
</feature>
<keyword evidence="4" id="KW-1003">Cell membrane</keyword>
<dbReference type="PANTHER" id="PTHR23502:SF132">
    <property type="entry name" value="POLYAMINE TRANSPORTER 2-RELATED"/>
    <property type="match status" value="1"/>
</dbReference>
<dbReference type="RefSeq" id="WP_078698557.1">
    <property type="nucleotide sequence ID" value="NZ_LT796768.1"/>
</dbReference>
<proteinExistence type="inferred from homology"/>
<dbReference type="AlphaFoldDB" id="A0A1T4YPS6"/>
<evidence type="ECO:0000256" key="1">
    <source>
        <dbReference type="ARBA" id="ARBA00004651"/>
    </source>
</evidence>
<feature type="transmembrane region" description="Helical" evidence="8">
    <location>
        <begin position="257"/>
        <end position="276"/>
    </location>
</feature>
<feature type="transmembrane region" description="Helical" evidence="8">
    <location>
        <begin position="54"/>
        <end position="75"/>
    </location>
</feature>
<evidence type="ECO:0000259" key="9">
    <source>
        <dbReference type="PROSITE" id="PS50850"/>
    </source>
</evidence>
<dbReference type="InterPro" id="IPR004812">
    <property type="entry name" value="Efflux_drug-R_Bcr/CmlA"/>
</dbReference>
<gene>
    <name evidence="10" type="ORF">SAMN06295964_0355</name>
</gene>
<keyword evidence="7 8" id="KW-0472">Membrane</keyword>